<dbReference type="Proteomes" id="UP000706151">
    <property type="component" value="Unassembled WGS sequence"/>
</dbReference>
<accession>A0A935TC89</accession>
<dbReference type="Pfam" id="PF07277">
    <property type="entry name" value="SapC"/>
    <property type="match status" value="1"/>
</dbReference>
<organism evidence="1 2">
    <name type="scientific">Candidatus Accumulibacter affinis</name>
    <dbReference type="NCBI Taxonomy" id="2954384"/>
    <lineage>
        <taxon>Bacteria</taxon>
        <taxon>Pseudomonadati</taxon>
        <taxon>Pseudomonadota</taxon>
        <taxon>Betaproteobacteria</taxon>
        <taxon>Candidatus Accumulibacter</taxon>
    </lineage>
</organism>
<dbReference type="AlphaFoldDB" id="A0A935TC89"/>
<gene>
    <name evidence="1" type="ORF">IPK02_19310</name>
</gene>
<proteinExistence type="predicted"/>
<evidence type="ECO:0000313" key="1">
    <source>
        <dbReference type="EMBL" id="MBK7955911.1"/>
    </source>
</evidence>
<dbReference type="EMBL" id="JADJOT010000011">
    <property type="protein sequence ID" value="MBK7955911.1"/>
    <property type="molecule type" value="Genomic_DNA"/>
</dbReference>
<dbReference type="InterPro" id="IPR010836">
    <property type="entry name" value="SapC"/>
</dbReference>
<sequence>MAKQLLIYETAVPVSAARHRGVSLEASGSYAFSAGINAVPLMAIEFPRAVAEYAIVFSAESEEVMPVVVLGIRNEQNLYLSSDARWKADYIPGFIRRYPFVFSSSADGQSLTLCIDESHPGVNREGRGNALFGDDGKPTPYVDQVLDFLKDYQAHFERTRAFGRRIHELGLLEPMQANVTTPQGEKLTLGGFLVVSRDKLRELAGETLQQLVKTDELELLYLHLASMRNFNEVKDRLIDSIADTPGATESQDRQLDGT</sequence>
<reference evidence="1 2" key="1">
    <citation type="submission" date="2020-10" db="EMBL/GenBank/DDBJ databases">
        <title>Connecting structure to function with the recovery of over 1000 high-quality activated sludge metagenome-assembled genomes encoding full-length rRNA genes using long-read sequencing.</title>
        <authorList>
            <person name="Singleton C.M."/>
            <person name="Petriglieri F."/>
            <person name="Kristensen J.M."/>
            <person name="Kirkegaard R.H."/>
            <person name="Michaelsen T.Y."/>
            <person name="Andersen M.H."/>
            <person name="Karst S.M."/>
            <person name="Dueholm M.S."/>
            <person name="Nielsen P.H."/>
            <person name="Albertsen M."/>
        </authorList>
    </citation>
    <scope>NUCLEOTIDE SEQUENCE [LARGE SCALE GENOMIC DNA]</scope>
    <source>
        <strain evidence="1">Fred_18-Q3-R57-64_BAT3C.720</strain>
    </source>
</reference>
<protein>
    <submittedName>
        <fullName evidence="1">SapC family protein</fullName>
    </submittedName>
</protein>
<comment type="caution">
    <text evidence="1">The sequence shown here is derived from an EMBL/GenBank/DDBJ whole genome shotgun (WGS) entry which is preliminary data.</text>
</comment>
<evidence type="ECO:0000313" key="2">
    <source>
        <dbReference type="Proteomes" id="UP000706151"/>
    </source>
</evidence>
<name>A0A935TC89_9PROT</name>